<organism evidence="2">
    <name type="scientific">Ensete ventricosum</name>
    <name type="common">Abyssinian banana</name>
    <name type="synonym">Musa ensete</name>
    <dbReference type="NCBI Taxonomy" id="4639"/>
    <lineage>
        <taxon>Eukaryota</taxon>
        <taxon>Viridiplantae</taxon>
        <taxon>Streptophyta</taxon>
        <taxon>Embryophyta</taxon>
        <taxon>Tracheophyta</taxon>
        <taxon>Spermatophyta</taxon>
        <taxon>Magnoliopsida</taxon>
        <taxon>Liliopsida</taxon>
        <taxon>Zingiberales</taxon>
        <taxon>Musaceae</taxon>
        <taxon>Ensete</taxon>
    </lineage>
</organism>
<name>A0A445MF22_ENSVE</name>
<evidence type="ECO:0000256" key="1">
    <source>
        <dbReference type="SAM" id="Phobius"/>
    </source>
</evidence>
<feature type="transmembrane region" description="Helical" evidence="1">
    <location>
        <begin position="12"/>
        <end position="29"/>
    </location>
</feature>
<accession>A0A445MF22</accession>
<protein>
    <submittedName>
        <fullName evidence="2">Uncharacterized protein</fullName>
    </submittedName>
</protein>
<proteinExistence type="predicted"/>
<keyword evidence="1" id="KW-1133">Transmembrane helix</keyword>
<keyword evidence="1" id="KW-0472">Membrane</keyword>
<dbReference type="EMBL" id="KV875757">
    <property type="protein sequence ID" value="RZR72796.1"/>
    <property type="molecule type" value="Genomic_DNA"/>
</dbReference>
<sequence length="198" mass="22030">MILPTENQDLSLLDICPIGAIFLFAFFPLEVLETTIPLDSSVLLNNRCIVLPPQIHLLDCDFSSIQPPLHLSRPSNTLNLLHTSVSYGRILSMPKKKVPMLHDAEFRSPWDGHEHFIHSCINPKSLNFGYLDEKLIDTGLMKFLGLCLSALSWYLEFAFAFSTSLAPFTTNALSLHESKGSMTPRKSGLCGTMVLPSP</sequence>
<dbReference type="AlphaFoldDB" id="A0A445MF22"/>
<reference evidence="2" key="1">
    <citation type="journal article" date="2018" name="Data Brief">
        <title>Genome sequence data from 17 accessions of Ensete ventricosum, a staple food crop for millions in Ethiopia.</title>
        <authorList>
            <person name="Yemataw Z."/>
            <person name="Muzemil S."/>
            <person name="Ambachew D."/>
            <person name="Tripathi L."/>
            <person name="Tesfaye K."/>
            <person name="Chala A."/>
            <person name="Farbos A."/>
            <person name="O'Neill P."/>
            <person name="Moore K."/>
            <person name="Grant M."/>
            <person name="Studholme D.J."/>
        </authorList>
    </citation>
    <scope>NUCLEOTIDE SEQUENCE [LARGE SCALE GENOMIC DNA]</scope>
    <source>
        <tissue evidence="2">Leaf</tissue>
    </source>
</reference>
<gene>
    <name evidence="2" type="ORF">BHM03_00017137</name>
</gene>
<dbReference type="Proteomes" id="UP000290560">
    <property type="component" value="Unassembled WGS sequence"/>
</dbReference>
<keyword evidence="1" id="KW-0812">Transmembrane</keyword>
<evidence type="ECO:0000313" key="2">
    <source>
        <dbReference type="EMBL" id="RZR72796.1"/>
    </source>
</evidence>